<feature type="domain" description="GP-PDE" evidence="1">
    <location>
        <begin position="20"/>
        <end position="247"/>
    </location>
</feature>
<sequence>MSMHAKCQSLKWPASRFGGPRIIGHRGASHHAVENTLSAFQLASELGADMWELDVRQTKDGVCVVSHDDDLERVFGVQKRLSSMTAYELAAMEDVAIPTLAEVIALANQLGTGLYIEIKGEGAGMAALDELKEANFAYAALGSFIAEWIAELADSDCPYPLAVLVRVDEDPFERAKTAKSDAIHLCWERADDNPHELLTSELFDRAREEGQEIVLWHEERPHVIRAVMTMNVQAVCSDRPELMVPYANSPSRPSLFPKGPEVCCHRGVNKLAPENTMSAGRLTFDQDFDWLEIDVHETADSELVVIHDNTLDRTTNGRGSVANYRLDELRNLDAGDWFAHQFKGEQIPTMKEVITLAQNHGKGLYIEIKQGDPQKILSVVEDMNFLGHCFFWSFDWSCIEELRALSPEARLMARSLDFHTVADAVKSVRAEIIEINMSEDFEPLVAAAKATNARLMLCYMGADIAIFERMIELEPHMVNVNHSHIWKEVWFNHCRKQQEKIACQ</sequence>
<dbReference type="PROSITE" id="PS51704">
    <property type="entry name" value="GP_PDE"/>
    <property type="match status" value="2"/>
</dbReference>
<dbReference type="InterPro" id="IPR030395">
    <property type="entry name" value="GP_PDE_dom"/>
</dbReference>
<evidence type="ECO:0000259" key="1">
    <source>
        <dbReference type="PROSITE" id="PS51704"/>
    </source>
</evidence>
<evidence type="ECO:0000313" key="3">
    <source>
        <dbReference type="Proteomes" id="UP000219439"/>
    </source>
</evidence>
<gene>
    <name evidence="2" type="ORF">SAMN06265368_0090</name>
</gene>
<keyword evidence="3" id="KW-1185">Reference proteome</keyword>
<organism evidence="2 3">
    <name type="scientific">Cohaesibacter gelatinilyticus</name>
    <dbReference type="NCBI Taxonomy" id="372072"/>
    <lineage>
        <taxon>Bacteria</taxon>
        <taxon>Pseudomonadati</taxon>
        <taxon>Pseudomonadota</taxon>
        <taxon>Alphaproteobacteria</taxon>
        <taxon>Hyphomicrobiales</taxon>
        <taxon>Cohaesibacteraceae</taxon>
    </lineage>
</organism>
<dbReference type="Pfam" id="PF03009">
    <property type="entry name" value="GDPD"/>
    <property type="match status" value="2"/>
</dbReference>
<dbReference type="GO" id="GO:0008081">
    <property type="term" value="F:phosphoric diester hydrolase activity"/>
    <property type="evidence" value="ECO:0007669"/>
    <property type="project" value="InterPro"/>
</dbReference>
<reference evidence="2 3" key="1">
    <citation type="submission" date="2017-09" db="EMBL/GenBank/DDBJ databases">
        <authorList>
            <person name="Ehlers B."/>
            <person name="Leendertz F.H."/>
        </authorList>
    </citation>
    <scope>NUCLEOTIDE SEQUENCE [LARGE SCALE GENOMIC DNA]</scope>
    <source>
        <strain evidence="2 3">DSM 18289</strain>
    </source>
</reference>
<proteinExistence type="predicted"/>
<dbReference type="GO" id="GO:0006629">
    <property type="term" value="P:lipid metabolic process"/>
    <property type="evidence" value="ECO:0007669"/>
    <property type="project" value="InterPro"/>
</dbReference>
<evidence type="ECO:0000313" key="2">
    <source>
        <dbReference type="EMBL" id="SNZ05321.1"/>
    </source>
</evidence>
<dbReference type="SUPFAM" id="SSF51695">
    <property type="entry name" value="PLC-like phosphodiesterases"/>
    <property type="match status" value="2"/>
</dbReference>
<name>A0A285NCC3_9HYPH</name>
<protein>
    <submittedName>
        <fullName evidence="2">Glycerophosphoryl diester phosphodiesterase</fullName>
    </submittedName>
</protein>
<dbReference type="Proteomes" id="UP000219439">
    <property type="component" value="Unassembled WGS sequence"/>
</dbReference>
<dbReference type="PANTHER" id="PTHR46211:SF14">
    <property type="entry name" value="GLYCEROPHOSPHODIESTER PHOSPHODIESTERASE"/>
    <property type="match status" value="1"/>
</dbReference>
<accession>A0A285NCC3</accession>
<dbReference type="PANTHER" id="PTHR46211">
    <property type="entry name" value="GLYCEROPHOSPHORYL DIESTER PHOSPHODIESTERASE"/>
    <property type="match status" value="1"/>
</dbReference>
<dbReference type="CDD" id="cd08556">
    <property type="entry name" value="GDPD"/>
    <property type="match status" value="1"/>
</dbReference>
<feature type="domain" description="GP-PDE" evidence="1">
    <location>
        <begin position="260"/>
        <end position="504"/>
    </location>
</feature>
<dbReference type="Gene3D" id="3.20.20.190">
    <property type="entry name" value="Phosphatidylinositol (PI) phosphodiesterase"/>
    <property type="match status" value="2"/>
</dbReference>
<dbReference type="AlphaFoldDB" id="A0A285NCC3"/>
<dbReference type="InterPro" id="IPR017946">
    <property type="entry name" value="PLC-like_Pdiesterase_TIM-brl"/>
</dbReference>
<dbReference type="EMBL" id="OBEL01000001">
    <property type="protein sequence ID" value="SNZ05321.1"/>
    <property type="molecule type" value="Genomic_DNA"/>
</dbReference>